<sequence>MQLGGHCGGLGERVQGEVAATEIGYEDLADLTFAIYKTRGLEAQLEEWDGKIFRLIDEVARLKSILKDSLVEVERLNANVEKAGFEAVAKYIVSFHLMKLNFLAELGEEDLEGDADFVDFIILDPTKVQPHLEWAVASEAAI</sequence>
<name>A0ABD1V1P4_9LAMI</name>
<dbReference type="EMBL" id="JBFOLK010000002">
    <property type="protein sequence ID" value="KAL2531240.1"/>
    <property type="molecule type" value="Genomic_DNA"/>
</dbReference>
<dbReference type="Proteomes" id="UP001604336">
    <property type="component" value="Unassembled WGS sequence"/>
</dbReference>
<evidence type="ECO:0000313" key="1">
    <source>
        <dbReference type="EMBL" id="KAL2531240.1"/>
    </source>
</evidence>
<organism evidence="1 2">
    <name type="scientific">Abeliophyllum distichum</name>
    <dbReference type="NCBI Taxonomy" id="126358"/>
    <lineage>
        <taxon>Eukaryota</taxon>
        <taxon>Viridiplantae</taxon>
        <taxon>Streptophyta</taxon>
        <taxon>Embryophyta</taxon>
        <taxon>Tracheophyta</taxon>
        <taxon>Spermatophyta</taxon>
        <taxon>Magnoliopsida</taxon>
        <taxon>eudicotyledons</taxon>
        <taxon>Gunneridae</taxon>
        <taxon>Pentapetalae</taxon>
        <taxon>asterids</taxon>
        <taxon>lamiids</taxon>
        <taxon>Lamiales</taxon>
        <taxon>Oleaceae</taxon>
        <taxon>Forsythieae</taxon>
        <taxon>Abeliophyllum</taxon>
    </lineage>
</organism>
<evidence type="ECO:0000313" key="2">
    <source>
        <dbReference type="Proteomes" id="UP001604336"/>
    </source>
</evidence>
<protein>
    <submittedName>
        <fullName evidence="1">Uncharacterized protein</fullName>
    </submittedName>
</protein>
<reference evidence="2" key="1">
    <citation type="submission" date="2024-07" db="EMBL/GenBank/DDBJ databases">
        <title>Two chromosome-level genome assemblies of Korean endemic species Abeliophyllum distichum and Forsythia ovata (Oleaceae).</title>
        <authorList>
            <person name="Jang H."/>
        </authorList>
    </citation>
    <scope>NUCLEOTIDE SEQUENCE [LARGE SCALE GENOMIC DNA]</scope>
</reference>
<proteinExistence type="predicted"/>
<comment type="caution">
    <text evidence="1">The sequence shown here is derived from an EMBL/GenBank/DDBJ whole genome shotgun (WGS) entry which is preliminary data.</text>
</comment>
<accession>A0ABD1V1P4</accession>
<gene>
    <name evidence="1" type="ORF">Adt_04591</name>
</gene>
<keyword evidence="2" id="KW-1185">Reference proteome</keyword>
<dbReference type="AlphaFoldDB" id="A0ABD1V1P4"/>